<gene>
    <name evidence="10" type="ORF">GCM10011273_23640</name>
</gene>
<dbReference type="RefSeq" id="WP_189486774.1">
    <property type="nucleotide sequence ID" value="NZ_BMZB01000003.1"/>
</dbReference>
<name>A0A918UVW4_9CAUL</name>
<dbReference type="InterPro" id="IPR004808">
    <property type="entry name" value="AP_endonuc_1"/>
</dbReference>
<feature type="site" description="Transition state stabilizer" evidence="8">
    <location>
        <position position="151"/>
    </location>
</feature>
<dbReference type="AlphaFoldDB" id="A0A918UVW4"/>
<feature type="site" description="Interaction with DNA substrate" evidence="8">
    <location>
        <position position="254"/>
    </location>
</feature>
<dbReference type="CDD" id="cd09086">
    <property type="entry name" value="ExoIII-like_AP-endo"/>
    <property type="match status" value="1"/>
</dbReference>
<feature type="binding site" evidence="7">
    <location>
        <position position="253"/>
    </location>
    <ligand>
        <name>Mg(2+)</name>
        <dbReference type="ChEBI" id="CHEBI:18420"/>
        <label>1</label>
    </ligand>
</feature>
<feature type="site" description="Important for catalytic activity" evidence="8">
    <location>
        <position position="220"/>
    </location>
</feature>
<protein>
    <submittedName>
        <fullName evidence="10">Exodeoxyribonuclease III</fullName>
    </submittedName>
</protein>
<comment type="cofactor">
    <cofactor evidence="1">
        <name>Mn(2+)</name>
        <dbReference type="ChEBI" id="CHEBI:29035"/>
    </cofactor>
</comment>
<dbReference type="Pfam" id="PF03372">
    <property type="entry name" value="Exo_endo_phos"/>
    <property type="match status" value="1"/>
</dbReference>
<evidence type="ECO:0000256" key="4">
    <source>
        <dbReference type="ARBA" id="ARBA00022801"/>
    </source>
</evidence>
<feature type="binding site" evidence="7">
    <location>
        <position position="151"/>
    </location>
    <ligand>
        <name>Mg(2+)</name>
        <dbReference type="ChEBI" id="CHEBI:18420"/>
        <label>1</label>
    </ligand>
</feature>
<keyword evidence="5 7" id="KW-0460">Magnesium</keyword>
<dbReference type="SUPFAM" id="SSF56219">
    <property type="entry name" value="DNase I-like"/>
    <property type="match status" value="1"/>
</dbReference>
<comment type="cofactor">
    <cofactor evidence="7">
        <name>Mg(2+)</name>
        <dbReference type="ChEBI" id="CHEBI:18420"/>
    </cofactor>
    <cofactor evidence="7">
        <name>Mn(2+)</name>
        <dbReference type="ChEBI" id="CHEBI:29035"/>
    </cofactor>
    <text evidence="7">Probably binds two magnesium or manganese ions per subunit.</text>
</comment>
<keyword evidence="7" id="KW-0464">Manganese</keyword>
<accession>A0A918UVW4</accession>
<dbReference type="InterPro" id="IPR037493">
    <property type="entry name" value="ExoIII-like"/>
</dbReference>
<dbReference type="Gene3D" id="3.60.10.10">
    <property type="entry name" value="Endonuclease/exonuclease/phosphatase"/>
    <property type="match status" value="1"/>
</dbReference>
<reference evidence="10" key="1">
    <citation type="journal article" date="2014" name="Int. J. Syst. Evol. Microbiol.">
        <title>Complete genome sequence of Corynebacterium casei LMG S-19264T (=DSM 44701T), isolated from a smear-ripened cheese.</title>
        <authorList>
            <consortium name="US DOE Joint Genome Institute (JGI-PGF)"/>
            <person name="Walter F."/>
            <person name="Albersmeier A."/>
            <person name="Kalinowski J."/>
            <person name="Ruckert C."/>
        </authorList>
    </citation>
    <scope>NUCLEOTIDE SEQUENCE</scope>
    <source>
        <strain evidence="10">KCTC 32296</strain>
    </source>
</reference>
<reference evidence="10" key="2">
    <citation type="submission" date="2020-09" db="EMBL/GenBank/DDBJ databases">
        <authorList>
            <person name="Sun Q."/>
            <person name="Kim S."/>
        </authorList>
    </citation>
    <scope>NUCLEOTIDE SEQUENCE</scope>
    <source>
        <strain evidence="10">KCTC 32296</strain>
    </source>
</reference>
<feature type="binding site" evidence="7">
    <location>
        <position position="34"/>
    </location>
    <ligand>
        <name>Mg(2+)</name>
        <dbReference type="ChEBI" id="CHEBI:18420"/>
        <label>1</label>
    </ligand>
</feature>
<dbReference type="PANTHER" id="PTHR43250:SF2">
    <property type="entry name" value="EXODEOXYRIBONUCLEASE III"/>
    <property type="match status" value="1"/>
</dbReference>
<feature type="domain" description="Endonuclease/exonuclease/phosphatase" evidence="9">
    <location>
        <begin position="5"/>
        <end position="254"/>
    </location>
</feature>
<dbReference type="InterPro" id="IPR005135">
    <property type="entry name" value="Endo/exonuclease/phosphatase"/>
</dbReference>
<evidence type="ECO:0000259" key="9">
    <source>
        <dbReference type="Pfam" id="PF03372"/>
    </source>
</evidence>
<dbReference type="InterPro" id="IPR036691">
    <property type="entry name" value="Endo/exonu/phosph_ase_sf"/>
</dbReference>
<evidence type="ECO:0000313" key="11">
    <source>
        <dbReference type="Proteomes" id="UP000662572"/>
    </source>
</evidence>
<dbReference type="Proteomes" id="UP000662572">
    <property type="component" value="Unassembled WGS sequence"/>
</dbReference>
<proteinExistence type="inferred from homology"/>
<dbReference type="PROSITE" id="PS00728">
    <property type="entry name" value="AP_NUCLEASE_F1_3"/>
    <property type="match status" value="1"/>
</dbReference>
<evidence type="ECO:0000313" key="10">
    <source>
        <dbReference type="EMBL" id="GGZ36574.1"/>
    </source>
</evidence>
<keyword evidence="4" id="KW-0378">Hydrolase</keyword>
<evidence type="ECO:0000256" key="2">
    <source>
        <dbReference type="ARBA" id="ARBA00007092"/>
    </source>
</evidence>
<dbReference type="GO" id="GO:0008311">
    <property type="term" value="F:double-stranded DNA 3'-5' DNA exonuclease activity"/>
    <property type="evidence" value="ECO:0007669"/>
    <property type="project" value="InterPro"/>
</dbReference>
<dbReference type="EMBL" id="BMZB01000003">
    <property type="protein sequence ID" value="GGZ36574.1"/>
    <property type="molecule type" value="Genomic_DNA"/>
</dbReference>
<dbReference type="PROSITE" id="PS51435">
    <property type="entry name" value="AP_NUCLEASE_F1_4"/>
    <property type="match status" value="1"/>
</dbReference>
<feature type="active site" description="Proton acceptor" evidence="6">
    <location>
        <position position="254"/>
    </location>
</feature>
<evidence type="ECO:0000256" key="3">
    <source>
        <dbReference type="ARBA" id="ARBA00022723"/>
    </source>
</evidence>
<dbReference type="GO" id="GO:0006281">
    <property type="term" value="P:DNA repair"/>
    <property type="evidence" value="ECO:0007669"/>
    <property type="project" value="InterPro"/>
</dbReference>
<evidence type="ECO:0000256" key="7">
    <source>
        <dbReference type="PIRSR" id="PIRSR604808-2"/>
    </source>
</evidence>
<keyword evidence="11" id="KW-1185">Reference proteome</keyword>
<sequence>MKISTWNVNSVNARLEVILNWFREERPDVCSLQELKCIDEKFPYEAFESLGYNIAVHGQKTYNGVAILSKYPLSDITKGLKGEDEDEQARYLEAVVDAPHPFRVTSIYLPNGNPIGTEKYSYKLRWIERLMARATQLLALEERTILSGDYNIIPEPVDCYNPAMWVDDALFQTEVRAAFRRFKNLGYSDAFDLMPPADNRYTFWDYQAGAWQKNEGIRIDHHLMSPQAADKLSAFTIHKATRGFATENAKASDHVPVSVEFNL</sequence>
<comment type="caution">
    <text evidence="10">The sequence shown here is derived from an EMBL/GenBank/DDBJ whole genome shotgun (WGS) entry which is preliminary data.</text>
</comment>
<feature type="active site" description="Proton donor/acceptor" evidence="6">
    <location>
        <position position="149"/>
    </location>
</feature>
<evidence type="ECO:0000256" key="5">
    <source>
        <dbReference type="ARBA" id="ARBA00022842"/>
    </source>
</evidence>
<organism evidence="10 11">
    <name type="scientific">Asticcacaulis endophyticus</name>
    <dbReference type="NCBI Taxonomy" id="1395890"/>
    <lineage>
        <taxon>Bacteria</taxon>
        <taxon>Pseudomonadati</taxon>
        <taxon>Pseudomonadota</taxon>
        <taxon>Alphaproteobacteria</taxon>
        <taxon>Caulobacterales</taxon>
        <taxon>Caulobacteraceae</taxon>
        <taxon>Asticcacaulis</taxon>
    </lineage>
</organism>
<keyword evidence="3 7" id="KW-0479">Metal-binding</keyword>
<evidence type="ECO:0000256" key="1">
    <source>
        <dbReference type="ARBA" id="ARBA00001936"/>
    </source>
</evidence>
<dbReference type="GO" id="GO:0003677">
    <property type="term" value="F:DNA binding"/>
    <property type="evidence" value="ECO:0007669"/>
    <property type="project" value="InterPro"/>
</dbReference>
<dbReference type="InterPro" id="IPR020848">
    <property type="entry name" value="AP_endonuclease_F1_CS"/>
</dbReference>
<dbReference type="NCBIfam" id="TIGR00195">
    <property type="entry name" value="exoDNase_III"/>
    <property type="match status" value="1"/>
</dbReference>
<comment type="similarity">
    <text evidence="2">Belongs to the DNA repair enzymes AP/ExoA family.</text>
</comment>
<dbReference type="NCBIfam" id="TIGR00633">
    <property type="entry name" value="xth"/>
    <property type="match status" value="1"/>
</dbReference>
<feature type="active site" evidence="6">
    <location>
        <position position="108"/>
    </location>
</feature>
<dbReference type="GO" id="GO:0004519">
    <property type="term" value="F:endonuclease activity"/>
    <property type="evidence" value="ECO:0007669"/>
    <property type="project" value="InterPro"/>
</dbReference>
<evidence type="ECO:0000256" key="6">
    <source>
        <dbReference type="PIRSR" id="PIRSR604808-1"/>
    </source>
</evidence>
<feature type="binding site" evidence="7">
    <location>
        <position position="149"/>
    </location>
    <ligand>
        <name>Mg(2+)</name>
        <dbReference type="ChEBI" id="CHEBI:18420"/>
        <label>1</label>
    </ligand>
</feature>
<feature type="binding site" evidence="7">
    <location>
        <position position="254"/>
    </location>
    <ligand>
        <name>Mg(2+)</name>
        <dbReference type="ChEBI" id="CHEBI:18420"/>
        <label>1</label>
    </ligand>
</feature>
<dbReference type="PANTHER" id="PTHR43250">
    <property type="entry name" value="EXODEOXYRIBONUCLEASE III"/>
    <property type="match status" value="1"/>
</dbReference>
<feature type="binding site" evidence="7">
    <location>
        <position position="7"/>
    </location>
    <ligand>
        <name>Mg(2+)</name>
        <dbReference type="ChEBI" id="CHEBI:18420"/>
        <label>1</label>
    </ligand>
</feature>
<dbReference type="GO" id="GO:0046872">
    <property type="term" value="F:metal ion binding"/>
    <property type="evidence" value="ECO:0007669"/>
    <property type="project" value="UniProtKB-KW"/>
</dbReference>
<evidence type="ECO:0000256" key="8">
    <source>
        <dbReference type="PIRSR" id="PIRSR604808-3"/>
    </source>
</evidence>